<name>A0ABP8NXB5_9NOCA</name>
<protein>
    <submittedName>
        <fullName evidence="2">Uncharacterized protein</fullName>
    </submittedName>
</protein>
<dbReference type="RefSeq" id="WP_345341945.1">
    <property type="nucleotide sequence ID" value="NZ_BAABFB010000017.1"/>
</dbReference>
<dbReference type="EMBL" id="BAABFB010000017">
    <property type="protein sequence ID" value="GAA4472919.1"/>
    <property type="molecule type" value="Genomic_DNA"/>
</dbReference>
<gene>
    <name evidence="2" type="ORF">GCM10023094_05760</name>
</gene>
<accession>A0ABP8NXB5</accession>
<dbReference type="Proteomes" id="UP001501183">
    <property type="component" value="Unassembled WGS sequence"/>
</dbReference>
<proteinExistence type="predicted"/>
<evidence type="ECO:0000313" key="2">
    <source>
        <dbReference type="EMBL" id="GAA4472919.1"/>
    </source>
</evidence>
<reference evidence="3" key="1">
    <citation type="journal article" date="2019" name="Int. J. Syst. Evol. Microbiol.">
        <title>The Global Catalogue of Microorganisms (GCM) 10K type strain sequencing project: providing services to taxonomists for standard genome sequencing and annotation.</title>
        <authorList>
            <consortium name="The Broad Institute Genomics Platform"/>
            <consortium name="The Broad Institute Genome Sequencing Center for Infectious Disease"/>
            <person name="Wu L."/>
            <person name="Ma J."/>
        </authorList>
    </citation>
    <scope>NUCLEOTIDE SEQUENCE [LARGE SCALE GENOMIC DNA]</scope>
    <source>
        <strain evidence="3">JCM 32206</strain>
    </source>
</reference>
<keyword evidence="3" id="KW-1185">Reference proteome</keyword>
<evidence type="ECO:0000313" key="3">
    <source>
        <dbReference type="Proteomes" id="UP001501183"/>
    </source>
</evidence>
<organism evidence="2 3">
    <name type="scientific">Rhodococcus olei</name>
    <dbReference type="NCBI Taxonomy" id="2161675"/>
    <lineage>
        <taxon>Bacteria</taxon>
        <taxon>Bacillati</taxon>
        <taxon>Actinomycetota</taxon>
        <taxon>Actinomycetes</taxon>
        <taxon>Mycobacteriales</taxon>
        <taxon>Nocardiaceae</taxon>
        <taxon>Rhodococcus</taxon>
    </lineage>
</organism>
<comment type="caution">
    <text evidence="2">The sequence shown here is derived from an EMBL/GenBank/DDBJ whole genome shotgun (WGS) entry which is preliminary data.</text>
</comment>
<feature type="compositionally biased region" description="Basic and acidic residues" evidence="1">
    <location>
        <begin position="33"/>
        <end position="43"/>
    </location>
</feature>
<evidence type="ECO:0000256" key="1">
    <source>
        <dbReference type="SAM" id="MobiDB-lite"/>
    </source>
</evidence>
<sequence length="54" mass="5731">MTQCTGTPDWRGGLRTLARPRATLRSHALVHGSRVDPAPREPNPRTAGDDGPGA</sequence>
<feature type="region of interest" description="Disordered" evidence="1">
    <location>
        <begin position="26"/>
        <end position="54"/>
    </location>
</feature>